<gene>
    <name evidence="1" type="ORF">P0D81_05075</name>
</gene>
<dbReference type="AlphaFoldDB" id="A0ABD7XGL6"/>
<sequence>MDLTRIYRGMENGAESIEENFNKIGAAVDSTSRTFQKITKKEPLWTGAWYGAAAGNGQVPSKPLSQCENGWILQWQEYTKEGTLNGACYHFFVIPKQHVQNPGSGGVVFLLHGYNANSLVRKYLYVKDTKITGNDINASSSDTAGSGSKMFALSAIYEY</sequence>
<accession>A0ABD7XGL6</accession>
<evidence type="ECO:0000313" key="1">
    <source>
        <dbReference type="EMBL" id="WEH23397.1"/>
    </source>
</evidence>
<proteinExistence type="predicted"/>
<reference evidence="1 2" key="1">
    <citation type="submission" date="2023-02" db="EMBL/GenBank/DDBJ databases">
        <title>Results of the 2020 Genomic Proficiency Test for the network of European Union Reference Laboratory for Antimicrobial Resistance assessing whole genome sequencing capacities.</title>
        <authorList>
            <person name="Hoffmann M."/>
            <person name="Luo Y."/>
            <person name="Sorensen L.H."/>
            <person name="Pedersen S.K."/>
            <person name="Hendriksen R.S."/>
        </authorList>
    </citation>
    <scope>NUCLEOTIDE SEQUENCE [LARGE SCALE GENOMIC DNA]</scope>
    <source>
        <strain evidence="1 2">GENOMIC22-006</strain>
    </source>
</reference>
<dbReference type="Gene3D" id="6.10.140.2190">
    <property type="match status" value="1"/>
</dbReference>
<name>A0ABD7XGL6_ENTFL</name>
<dbReference type="Proteomes" id="UP001221642">
    <property type="component" value="Chromosome"/>
</dbReference>
<protein>
    <submittedName>
        <fullName evidence="1">Uncharacterized protein</fullName>
    </submittedName>
</protein>
<dbReference type="RefSeq" id="WP_275527547.1">
    <property type="nucleotide sequence ID" value="NZ_CP119159.1"/>
</dbReference>
<evidence type="ECO:0000313" key="2">
    <source>
        <dbReference type="Proteomes" id="UP001221642"/>
    </source>
</evidence>
<organism evidence="1 2">
    <name type="scientific">Enterococcus faecalis</name>
    <name type="common">Streptococcus faecalis</name>
    <dbReference type="NCBI Taxonomy" id="1351"/>
    <lineage>
        <taxon>Bacteria</taxon>
        <taxon>Bacillati</taxon>
        <taxon>Bacillota</taxon>
        <taxon>Bacilli</taxon>
        <taxon>Lactobacillales</taxon>
        <taxon>Enterococcaceae</taxon>
        <taxon>Enterococcus</taxon>
    </lineage>
</organism>
<dbReference type="EMBL" id="CP119159">
    <property type="protein sequence ID" value="WEH23397.1"/>
    <property type="molecule type" value="Genomic_DNA"/>
</dbReference>